<feature type="domain" description="RNA polymerase sigma factor 70 region 4 type 2" evidence="8">
    <location>
        <begin position="132"/>
        <end position="182"/>
    </location>
</feature>
<keyword evidence="10" id="KW-1185">Reference proteome</keyword>
<evidence type="ECO:0000313" key="9">
    <source>
        <dbReference type="EMBL" id="MFC3702953.1"/>
    </source>
</evidence>
<dbReference type="InterPro" id="IPR007627">
    <property type="entry name" value="RNA_pol_sigma70_r2"/>
</dbReference>
<dbReference type="SUPFAM" id="SSF88659">
    <property type="entry name" value="Sigma3 and sigma4 domains of RNA polymerase sigma factors"/>
    <property type="match status" value="1"/>
</dbReference>
<organism evidence="9 10">
    <name type="scientific">Reinekea marina</name>
    <dbReference type="NCBI Taxonomy" id="1310421"/>
    <lineage>
        <taxon>Bacteria</taxon>
        <taxon>Pseudomonadati</taxon>
        <taxon>Pseudomonadota</taxon>
        <taxon>Gammaproteobacteria</taxon>
        <taxon>Oceanospirillales</taxon>
        <taxon>Saccharospirillaceae</taxon>
        <taxon>Reinekea</taxon>
    </lineage>
</organism>
<protein>
    <recommendedName>
        <fullName evidence="6">RNA polymerase sigma factor</fullName>
    </recommendedName>
</protein>
<evidence type="ECO:0000256" key="1">
    <source>
        <dbReference type="ARBA" id="ARBA00010641"/>
    </source>
</evidence>
<evidence type="ECO:0000256" key="5">
    <source>
        <dbReference type="ARBA" id="ARBA00023163"/>
    </source>
</evidence>
<dbReference type="EMBL" id="JBHRYN010000060">
    <property type="protein sequence ID" value="MFC3702953.1"/>
    <property type="molecule type" value="Genomic_DNA"/>
</dbReference>
<dbReference type="Pfam" id="PF04542">
    <property type="entry name" value="Sigma70_r2"/>
    <property type="match status" value="1"/>
</dbReference>
<evidence type="ECO:0000256" key="4">
    <source>
        <dbReference type="ARBA" id="ARBA00023125"/>
    </source>
</evidence>
<dbReference type="Pfam" id="PF08281">
    <property type="entry name" value="Sigma70_r4_2"/>
    <property type="match status" value="1"/>
</dbReference>
<dbReference type="CDD" id="cd06171">
    <property type="entry name" value="Sigma70_r4"/>
    <property type="match status" value="1"/>
</dbReference>
<evidence type="ECO:0000256" key="6">
    <source>
        <dbReference type="RuleBase" id="RU000716"/>
    </source>
</evidence>
<dbReference type="PROSITE" id="PS01063">
    <property type="entry name" value="SIGMA70_ECF"/>
    <property type="match status" value="1"/>
</dbReference>
<dbReference type="Gene3D" id="1.10.10.10">
    <property type="entry name" value="Winged helix-like DNA-binding domain superfamily/Winged helix DNA-binding domain"/>
    <property type="match status" value="1"/>
</dbReference>
<sequence length="201" mass="22758">MAEATDVDLILVKKAQAGDKRAFDLLVLKYQHKLATVVIQLVSERDIVEDIVQESFVKAYRALSGFRGDSAFFTWLHRIATNTAKNHLESAARKPSYRAQDLDAMMVIETPEPLKSEESPDNLLARGQLESELNQLLNTLPEELRVAITLREFEGKSYEDISHIMGTPIGTVRSRIFRAREFIETNMQSVMAGRNRLHAQS</sequence>
<evidence type="ECO:0000256" key="2">
    <source>
        <dbReference type="ARBA" id="ARBA00023015"/>
    </source>
</evidence>
<proteinExistence type="inferred from homology"/>
<dbReference type="InterPro" id="IPR014284">
    <property type="entry name" value="RNA_pol_sigma-70_dom"/>
</dbReference>
<feature type="domain" description="RNA polymerase sigma-70 region 2" evidence="7">
    <location>
        <begin position="26"/>
        <end position="93"/>
    </location>
</feature>
<keyword evidence="2 6" id="KW-0805">Transcription regulation</keyword>
<accession>A0ABV7WUI3</accession>
<dbReference type="InterPro" id="IPR000838">
    <property type="entry name" value="RNA_pol_sigma70_ECF_CS"/>
</dbReference>
<keyword evidence="4 6" id="KW-0238">DNA-binding</keyword>
<comment type="caution">
    <text evidence="9">The sequence shown here is derived from an EMBL/GenBank/DDBJ whole genome shotgun (WGS) entry which is preliminary data.</text>
</comment>
<name>A0ABV7WUI3_9GAMM</name>
<dbReference type="PANTHER" id="PTHR43133">
    <property type="entry name" value="RNA POLYMERASE ECF-TYPE SIGMA FACTO"/>
    <property type="match status" value="1"/>
</dbReference>
<dbReference type="NCBIfam" id="TIGR02937">
    <property type="entry name" value="sigma70-ECF"/>
    <property type="match status" value="1"/>
</dbReference>
<evidence type="ECO:0000256" key="3">
    <source>
        <dbReference type="ARBA" id="ARBA00023082"/>
    </source>
</evidence>
<dbReference type="RefSeq" id="WP_290282417.1">
    <property type="nucleotide sequence ID" value="NZ_JAUFQI010000001.1"/>
</dbReference>
<gene>
    <name evidence="9" type="ORF">ACFOND_15065</name>
</gene>
<evidence type="ECO:0000313" key="10">
    <source>
        <dbReference type="Proteomes" id="UP001595710"/>
    </source>
</evidence>
<dbReference type="Proteomes" id="UP001595710">
    <property type="component" value="Unassembled WGS sequence"/>
</dbReference>
<reference evidence="10" key="1">
    <citation type="journal article" date="2019" name="Int. J. Syst. Evol. Microbiol.">
        <title>The Global Catalogue of Microorganisms (GCM) 10K type strain sequencing project: providing services to taxonomists for standard genome sequencing and annotation.</title>
        <authorList>
            <consortium name="The Broad Institute Genomics Platform"/>
            <consortium name="The Broad Institute Genome Sequencing Center for Infectious Disease"/>
            <person name="Wu L."/>
            <person name="Ma J."/>
        </authorList>
    </citation>
    <scope>NUCLEOTIDE SEQUENCE [LARGE SCALE GENOMIC DNA]</scope>
    <source>
        <strain evidence="10">CECT 8288</strain>
    </source>
</reference>
<dbReference type="InterPro" id="IPR036388">
    <property type="entry name" value="WH-like_DNA-bd_sf"/>
</dbReference>
<dbReference type="PANTHER" id="PTHR43133:SF53">
    <property type="entry name" value="ECF RNA POLYMERASE SIGMA-E FACTOR"/>
    <property type="match status" value="1"/>
</dbReference>
<comment type="similarity">
    <text evidence="1 6">Belongs to the sigma-70 factor family. ECF subfamily.</text>
</comment>
<keyword evidence="5 6" id="KW-0804">Transcription</keyword>
<keyword evidence="3 6" id="KW-0731">Sigma factor</keyword>
<dbReference type="InterPro" id="IPR039425">
    <property type="entry name" value="RNA_pol_sigma-70-like"/>
</dbReference>
<evidence type="ECO:0000259" key="8">
    <source>
        <dbReference type="Pfam" id="PF08281"/>
    </source>
</evidence>
<evidence type="ECO:0000259" key="7">
    <source>
        <dbReference type="Pfam" id="PF04542"/>
    </source>
</evidence>
<dbReference type="Gene3D" id="1.10.1740.10">
    <property type="match status" value="1"/>
</dbReference>
<dbReference type="SUPFAM" id="SSF88946">
    <property type="entry name" value="Sigma2 domain of RNA polymerase sigma factors"/>
    <property type="match status" value="1"/>
</dbReference>
<dbReference type="InterPro" id="IPR013324">
    <property type="entry name" value="RNA_pol_sigma_r3/r4-like"/>
</dbReference>
<dbReference type="InterPro" id="IPR013325">
    <property type="entry name" value="RNA_pol_sigma_r2"/>
</dbReference>
<dbReference type="InterPro" id="IPR013249">
    <property type="entry name" value="RNA_pol_sigma70_r4_t2"/>
</dbReference>